<dbReference type="Proteomes" id="UP000003204">
    <property type="component" value="Unassembled WGS sequence"/>
</dbReference>
<comment type="caution">
    <text evidence="1">The sequence shown here is derived from an EMBL/GenBank/DDBJ whole genome shotgun (WGS) entry which is preliminary data.</text>
</comment>
<evidence type="ECO:0000313" key="2">
    <source>
        <dbReference type="Proteomes" id="UP000003204"/>
    </source>
</evidence>
<reference evidence="1 2" key="1">
    <citation type="submission" date="2011-04" db="EMBL/GenBank/DDBJ databases">
        <authorList>
            <person name="Weinstock G."/>
            <person name="Sodergren E."/>
            <person name="Clifton S."/>
            <person name="Fulton L."/>
            <person name="Fulton B."/>
            <person name="Courtney L."/>
            <person name="Fronick C."/>
            <person name="Harrison M."/>
            <person name="Strong C."/>
            <person name="Farmer C."/>
            <person name="Delahaunty K."/>
            <person name="Markovic C."/>
            <person name="Hall O."/>
            <person name="Minx P."/>
            <person name="Tomlinson C."/>
            <person name="Mitreva M."/>
            <person name="Hou S."/>
            <person name="Chen J."/>
            <person name="Wollam A."/>
            <person name="Pepin K.H."/>
            <person name="Johnson M."/>
            <person name="Bhonagiri V."/>
            <person name="Zhang X."/>
            <person name="Suruliraj S."/>
            <person name="Warren W."/>
            <person name="Chinwalla A."/>
            <person name="Mardis E.R."/>
            <person name="Wilson R.K."/>
        </authorList>
    </citation>
    <scope>NUCLEOTIDE SEQUENCE [LARGE SCALE GENOMIC DNA]</scope>
    <source>
        <strain evidence="1 2">6014059</strain>
    </source>
</reference>
<name>A0A828SV50_ACIBA</name>
<accession>A0A828SV50</accession>
<gene>
    <name evidence="1" type="ORF">HMPREF0022_01639</name>
</gene>
<proteinExistence type="predicted"/>
<organism evidence="1 2">
    <name type="scientific">Acinetobacter baumannii 6014059</name>
    <dbReference type="NCBI Taxonomy" id="525242"/>
    <lineage>
        <taxon>Bacteria</taxon>
        <taxon>Pseudomonadati</taxon>
        <taxon>Pseudomonadota</taxon>
        <taxon>Gammaproteobacteria</taxon>
        <taxon>Moraxellales</taxon>
        <taxon>Moraxellaceae</taxon>
        <taxon>Acinetobacter</taxon>
        <taxon>Acinetobacter calcoaceticus/baumannii complex</taxon>
    </lineage>
</organism>
<protein>
    <recommendedName>
        <fullName evidence="3">Glycine zipper family protein</fullName>
    </recommendedName>
</protein>
<evidence type="ECO:0008006" key="3">
    <source>
        <dbReference type="Google" id="ProtNLM"/>
    </source>
</evidence>
<dbReference type="EMBL" id="ACYS02000040">
    <property type="protein sequence ID" value="EGJ68598.1"/>
    <property type="molecule type" value="Genomic_DNA"/>
</dbReference>
<dbReference type="AlphaFoldDB" id="A0A828SV50"/>
<sequence length="142" mass="14723">MLYPLIDFALFTASLNDERQENFMEKTLQCPKCGSTEIETRDHDKLLKTTGGVLLTAAGTTAGTVGGAATGATVGAAIGTVAGPLGVIVGGTVGTFVGAISAGITGGVVGNIFGKKAGVMIDKNIFQDYRCLKCKYRFKQKK</sequence>
<evidence type="ECO:0000313" key="1">
    <source>
        <dbReference type="EMBL" id="EGJ68598.1"/>
    </source>
</evidence>